<accession>A0ABQ7L7R8</accession>
<reference evidence="1 2" key="1">
    <citation type="submission" date="2021-03" db="EMBL/GenBank/DDBJ databases">
        <authorList>
            <person name="King G.J."/>
            <person name="Bancroft I."/>
            <person name="Baten A."/>
            <person name="Bloomfield J."/>
            <person name="Borpatragohain P."/>
            <person name="He Z."/>
            <person name="Irish N."/>
            <person name="Irwin J."/>
            <person name="Liu K."/>
            <person name="Mauleon R.P."/>
            <person name="Moore J."/>
            <person name="Morris R."/>
            <person name="Ostergaard L."/>
            <person name="Wang B."/>
            <person name="Wells R."/>
        </authorList>
    </citation>
    <scope>NUCLEOTIDE SEQUENCE [LARGE SCALE GENOMIC DNA]</scope>
    <source>
        <strain evidence="1">R-o-18</strain>
        <tissue evidence="1">Leaf</tissue>
    </source>
</reference>
<dbReference type="Proteomes" id="UP000823674">
    <property type="component" value="Chromosome A09"/>
</dbReference>
<organism evidence="1 2">
    <name type="scientific">Brassica rapa subsp. trilocularis</name>
    <dbReference type="NCBI Taxonomy" id="1813537"/>
    <lineage>
        <taxon>Eukaryota</taxon>
        <taxon>Viridiplantae</taxon>
        <taxon>Streptophyta</taxon>
        <taxon>Embryophyta</taxon>
        <taxon>Tracheophyta</taxon>
        <taxon>Spermatophyta</taxon>
        <taxon>Magnoliopsida</taxon>
        <taxon>eudicotyledons</taxon>
        <taxon>Gunneridae</taxon>
        <taxon>Pentapetalae</taxon>
        <taxon>rosids</taxon>
        <taxon>malvids</taxon>
        <taxon>Brassicales</taxon>
        <taxon>Brassicaceae</taxon>
        <taxon>Brassiceae</taxon>
        <taxon>Brassica</taxon>
    </lineage>
</organism>
<gene>
    <name evidence="1" type="primary">A09g502250.1_BraROA</name>
    <name evidence="1" type="ORF">IGI04_034083</name>
</gene>
<dbReference type="EMBL" id="JADBGQ010000008">
    <property type="protein sequence ID" value="KAG5382613.1"/>
    <property type="molecule type" value="Genomic_DNA"/>
</dbReference>
<comment type="caution">
    <text evidence="1">The sequence shown here is derived from an EMBL/GenBank/DDBJ whole genome shotgun (WGS) entry which is preliminary data.</text>
</comment>
<keyword evidence="2" id="KW-1185">Reference proteome</keyword>
<protein>
    <submittedName>
        <fullName evidence="1">Uncharacterized protein</fullName>
    </submittedName>
</protein>
<name>A0ABQ7L7R8_BRACM</name>
<evidence type="ECO:0000313" key="2">
    <source>
        <dbReference type="Proteomes" id="UP000823674"/>
    </source>
</evidence>
<proteinExistence type="predicted"/>
<evidence type="ECO:0000313" key="1">
    <source>
        <dbReference type="EMBL" id="KAG5382613.1"/>
    </source>
</evidence>
<sequence>MARRGEVVSFGGSRRLDELSSVWLLRFMVDFYQGVKWTLESAFKPYPKGGQDCEAIPLAIGGSDRSGLRRRGVLGSISGWYSLACRGQHRYIQFTAFCYLGVGVF</sequence>